<evidence type="ECO:0000259" key="5">
    <source>
        <dbReference type="Pfam" id="PF13458"/>
    </source>
</evidence>
<dbReference type="Gene3D" id="3.40.50.2300">
    <property type="match status" value="2"/>
</dbReference>
<dbReference type="Proteomes" id="UP001205311">
    <property type="component" value="Unassembled WGS sequence"/>
</dbReference>
<dbReference type="PANTHER" id="PTHR47151:SF2">
    <property type="entry name" value="AMINO ACID BINDING PROTEIN"/>
    <property type="match status" value="1"/>
</dbReference>
<name>A0ABT1I0K1_STRSD</name>
<accession>A0ABT1I0K1</accession>
<feature type="domain" description="Leucine-binding protein" evidence="5">
    <location>
        <begin position="61"/>
        <end position="390"/>
    </location>
</feature>
<keyword evidence="7" id="KW-1185">Reference proteome</keyword>
<evidence type="ECO:0000313" key="7">
    <source>
        <dbReference type="Proteomes" id="UP001205311"/>
    </source>
</evidence>
<reference evidence="6 7" key="1">
    <citation type="submission" date="2022-06" db="EMBL/GenBank/DDBJ databases">
        <title>Genomic Encyclopedia of Archaeal and Bacterial Type Strains, Phase II (KMG-II): from individual species to whole genera.</title>
        <authorList>
            <person name="Goeker M."/>
        </authorList>
    </citation>
    <scope>NUCLEOTIDE SEQUENCE [LARGE SCALE GENOMIC DNA]</scope>
    <source>
        <strain evidence="6 7">DSM 40477</strain>
    </source>
</reference>
<comment type="similarity">
    <text evidence="1">Belongs to the leucine-binding protein family.</text>
</comment>
<feature type="region of interest" description="Disordered" evidence="3">
    <location>
        <begin position="32"/>
        <end position="53"/>
    </location>
</feature>
<comment type="caution">
    <text evidence="6">The sequence shown here is derived from an EMBL/GenBank/DDBJ whole genome shotgun (WGS) entry which is preliminary data.</text>
</comment>
<gene>
    <name evidence="6" type="ORF">LX15_004860</name>
</gene>
<evidence type="ECO:0000256" key="2">
    <source>
        <dbReference type="ARBA" id="ARBA00022729"/>
    </source>
</evidence>
<dbReference type="RefSeq" id="WP_372502789.1">
    <property type="nucleotide sequence ID" value="NZ_JAMTCP010000036.1"/>
</dbReference>
<evidence type="ECO:0000256" key="1">
    <source>
        <dbReference type="ARBA" id="ARBA00010062"/>
    </source>
</evidence>
<dbReference type="PROSITE" id="PS51257">
    <property type="entry name" value="PROKAR_LIPOPROTEIN"/>
    <property type="match status" value="1"/>
</dbReference>
<dbReference type="CDD" id="cd06342">
    <property type="entry name" value="PBP1_ABC_LIVBP-like"/>
    <property type="match status" value="1"/>
</dbReference>
<sequence length="400" mass="41545">MSGARLVRLLATAAAVSLAVAGCGGGGGDAPDGRDTGAAAPNVPAGAADPRGDGKAQCSGVNLAYVGSIAGDNAALGIAILNGAKLAVKQHNDANPNCQVTLKQFDSEGSPDKAPGVVTQVINDPSVLGVIGLPFSGESKAVGATINQAGLVAITPSATNPALARNGWRTFFRGLGNDAVQGPAVARFLTEELKASKVCVLRDDSEYGIGLAETVRGALKDKVVCEDQVKTKQKEFSATIGKVEQARPDAIFYSGYYTEAAPLAQQLRDRGVDAKLVAPDGAKDDEFVKNAGDAAEGAYLTCPCVPADAFTGFFDSYKKEFGVEPATYSAEGYDAATVLLKALDKGLKDRAAVLEFVRGYEGQGLTKKFRWDATGELTETPVWSYRVENGKIVKHKPIGS</sequence>
<feature type="compositionally biased region" description="Low complexity" evidence="3">
    <location>
        <begin position="36"/>
        <end position="48"/>
    </location>
</feature>
<protein>
    <submittedName>
        <fullName evidence="6">Branched-chain amino acid transport system substrate-binding protein</fullName>
    </submittedName>
</protein>
<evidence type="ECO:0000256" key="3">
    <source>
        <dbReference type="SAM" id="MobiDB-lite"/>
    </source>
</evidence>
<dbReference type="PANTHER" id="PTHR47151">
    <property type="entry name" value="LEU/ILE/VAL-BINDING ABC TRANSPORTER SUBUNIT"/>
    <property type="match status" value="1"/>
</dbReference>
<dbReference type="EMBL" id="JAMTCP010000036">
    <property type="protein sequence ID" value="MCP2261140.1"/>
    <property type="molecule type" value="Genomic_DNA"/>
</dbReference>
<evidence type="ECO:0000256" key="4">
    <source>
        <dbReference type="SAM" id="SignalP"/>
    </source>
</evidence>
<dbReference type="InterPro" id="IPR028081">
    <property type="entry name" value="Leu-bd"/>
</dbReference>
<feature type="chain" id="PRO_5046900286" evidence="4">
    <location>
        <begin position="22"/>
        <end position="400"/>
    </location>
</feature>
<proteinExistence type="inferred from homology"/>
<dbReference type="InterPro" id="IPR028082">
    <property type="entry name" value="Peripla_BP_I"/>
</dbReference>
<dbReference type="SUPFAM" id="SSF53822">
    <property type="entry name" value="Periplasmic binding protein-like I"/>
    <property type="match status" value="1"/>
</dbReference>
<dbReference type="Pfam" id="PF13458">
    <property type="entry name" value="Peripla_BP_6"/>
    <property type="match status" value="1"/>
</dbReference>
<feature type="signal peptide" evidence="4">
    <location>
        <begin position="1"/>
        <end position="21"/>
    </location>
</feature>
<keyword evidence="2 4" id="KW-0732">Signal</keyword>
<evidence type="ECO:0000313" key="6">
    <source>
        <dbReference type="EMBL" id="MCP2261140.1"/>
    </source>
</evidence>
<organism evidence="6 7">
    <name type="scientific">Streptoalloteichus tenebrarius (strain ATCC 17920 / DSM 40477 / JCM 4838 / CBS 697.72 / NBRC 16177 / NCIMB 11028 / NRRL B-12390 / A12253. 1 / ISP 5477)</name>
    <name type="common">Streptomyces tenebrarius</name>
    <dbReference type="NCBI Taxonomy" id="1933"/>
    <lineage>
        <taxon>Bacteria</taxon>
        <taxon>Bacillati</taxon>
        <taxon>Actinomycetota</taxon>
        <taxon>Actinomycetes</taxon>
        <taxon>Pseudonocardiales</taxon>
        <taxon>Pseudonocardiaceae</taxon>
        <taxon>Streptoalloteichus</taxon>
    </lineage>
</organism>